<name>A0A6A4T9T6_SCOMX</name>
<gene>
    <name evidence="2" type="ORF">F2P81_008169</name>
</gene>
<proteinExistence type="predicted"/>
<organism evidence="2 3">
    <name type="scientific">Scophthalmus maximus</name>
    <name type="common">Turbot</name>
    <name type="synonym">Psetta maxima</name>
    <dbReference type="NCBI Taxonomy" id="52904"/>
    <lineage>
        <taxon>Eukaryota</taxon>
        <taxon>Metazoa</taxon>
        <taxon>Chordata</taxon>
        <taxon>Craniata</taxon>
        <taxon>Vertebrata</taxon>
        <taxon>Euteleostomi</taxon>
        <taxon>Actinopterygii</taxon>
        <taxon>Neopterygii</taxon>
        <taxon>Teleostei</taxon>
        <taxon>Neoteleostei</taxon>
        <taxon>Acanthomorphata</taxon>
        <taxon>Carangaria</taxon>
        <taxon>Pleuronectiformes</taxon>
        <taxon>Pleuronectoidei</taxon>
        <taxon>Scophthalmidae</taxon>
        <taxon>Scophthalmus</taxon>
    </lineage>
</organism>
<feature type="region of interest" description="Disordered" evidence="1">
    <location>
        <begin position="22"/>
        <end position="55"/>
    </location>
</feature>
<feature type="compositionally biased region" description="Polar residues" evidence="1">
    <location>
        <begin position="22"/>
        <end position="32"/>
    </location>
</feature>
<feature type="compositionally biased region" description="Basic and acidic residues" evidence="1">
    <location>
        <begin position="42"/>
        <end position="55"/>
    </location>
</feature>
<reference evidence="2 3" key="1">
    <citation type="submission" date="2019-06" db="EMBL/GenBank/DDBJ databases">
        <title>Draft genomes of female and male turbot (Scophthalmus maximus).</title>
        <authorList>
            <person name="Xu H."/>
            <person name="Xu X.-W."/>
            <person name="Shao C."/>
            <person name="Chen S."/>
        </authorList>
    </citation>
    <scope>NUCLEOTIDE SEQUENCE [LARGE SCALE GENOMIC DNA]</scope>
    <source>
        <strain evidence="2">Ysfricsl-2016a</strain>
        <tissue evidence="2">Blood</tissue>
    </source>
</reference>
<evidence type="ECO:0000313" key="3">
    <source>
        <dbReference type="Proteomes" id="UP000438429"/>
    </source>
</evidence>
<protein>
    <submittedName>
        <fullName evidence="2">Uncharacterized protein</fullName>
    </submittedName>
</protein>
<evidence type="ECO:0000256" key="1">
    <source>
        <dbReference type="SAM" id="MobiDB-lite"/>
    </source>
</evidence>
<dbReference type="EMBL" id="VEVO01000007">
    <property type="protein sequence ID" value="KAF0039934.1"/>
    <property type="molecule type" value="Genomic_DNA"/>
</dbReference>
<dbReference type="Proteomes" id="UP000438429">
    <property type="component" value="Unassembled WGS sequence"/>
</dbReference>
<dbReference type="AlphaFoldDB" id="A0A6A4T9T6"/>
<comment type="caution">
    <text evidence="2">The sequence shown here is derived from an EMBL/GenBank/DDBJ whole genome shotgun (WGS) entry which is preliminary data.</text>
</comment>
<evidence type="ECO:0000313" key="2">
    <source>
        <dbReference type="EMBL" id="KAF0039934.1"/>
    </source>
</evidence>
<accession>A0A6A4T9T6</accession>
<sequence length="85" mass="9781">MHFPAGDKTPPTPSLCSVLNQRTSTQHLSSSGPRGLVRPHRRETDGAHFTHVQRDRTVRRGNFDARRYARRRLFAQKRDCDAVLE</sequence>